<dbReference type="Proteomes" id="UP000770661">
    <property type="component" value="Unassembled WGS sequence"/>
</dbReference>
<evidence type="ECO:0000313" key="4">
    <source>
        <dbReference type="Proteomes" id="UP000770661"/>
    </source>
</evidence>
<protein>
    <recommendedName>
        <fullName evidence="5">Fibronectin type-III domain-containing protein</fullName>
    </recommendedName>
</protein>
<keyword evidence="2" id="KW-1133">Transmembrane helix</keyword>
<organism evidence="3 4">
    <name type="scientific">Chionoecetes opilio</name>
    <name type="common">Atlantic snow crab</name>
    <name type="synonym">Cancer opilio</name>
    <dbReference type="NCBI Taxonomy" id="41210"/>
    <lineage>
        <taxon>Eukaryota</taxon>
        <taxon>Metazoa</taxon>
        <taxon>Ecdysozoa</taxon>
        <taxon>Arthropoda</taxon>
        <taxon>Crustacea</taxon>
        <taxon>Multicrustacea</taxon>
        <taxon>Malacostraca</taxon>
        <taxon>Eumalacostraca</taxon>
        <taxon>Eucarida</taxon>
        <taxon>Decapoda</taxon>
        <taxon>Pleocyemata</taxon>
        <taxon>Brachyura</taxon>
        <taxon>Eubrachyura</taxon>
        <taxon>Majoidea</taxon>
        <taxon>Majidae</taxon>
        <taxon>Chionoecetes</taxon>
    </lineage>
</organism>
<keyword evidence="2" id="KW-0472">Membrane</keyword>
<evidence type="ECO:0000256" key="1">
    <source>
        <dbReference type="SAM" id="MobiDB-lite"/>
    </source>
</evidence>
<dbReference type="AlphaFoldDB" id="A0A8J4XP29"/>
<dbReference type="PANTHER" id="PTHR23278:SF19">
    <property type="entry name" value="OBSCURIN"/>
    <property type="match status" value="1"/>
</dbReference>
<keyword evidence="4" id="KW-1185">Reference proteome</keyword>
<proteinExistence type="predicted"/>
<dbReference type="SUPFAM" id="SSF49265">
    <property type="entry name" value="Fibronectin type III"/>
    <property type="match status" value="1"/>
</dbReference>
<dbReference type="OrthoDB" id="6366117at2759"/>
<gene>
    <name evidence="3" type="ORF">GWK47_021504</name>
</gene>
<dbReference type="EMBL" id="JACEEZ010023640">
    <property type="protein sequence ID" value="KAG0711052.1"/>
    <property type="molecule type" value="Genomic_DNA"/>
</dbReference>
<feature type="region of interest" description="Disordered" evidence="1">
    <location>
        <begin position="200"/>
        <end position="233"/>
    </location>
</feature>
<comment type="caution">
    <text evidence="3">The sequence shown here is derived from an EMBL/GenBank/DDBJ whole genome shotgun (WGS) entry which is preliminary data.</text>
</comment>
<evidence type="ECO:0008006" key="5">
    <source>
        <dbReference type="Google" id="ProtNLM"/>
    </source>
</evidence>
<evidence type="ECO:0000256" key="2">
    <source>
        <dbReference type="SAM" id="Phobius"/>
    </source>
</evidence>
<name>A0A8J4XP29_CHIOP</name>
<dbReference type="InterPro" id="IPR036116">
    <property type="entry name" value="FN3_sf"/>
</dbReference>
<sequence>MGPPDPPKNCTIANRTTDTIWVDCVAGFDGGLPQTFFMEVYDSTTGVLHSNISSAEAVFLVTALRPGLSFLLVTYAANAKGRSDAAQMETFMLKVAEKRTGPPALFEFTPVLGILIGVVLAFVFSALVVIVVMKMRKRTPRGDSSAPNDELKGDLENKPLNVGVLAGRVKEGTSGAEAEDNNPDIIPHKTEVLTYHGYDSIDRGGHGGSPPEGPPTVRTLPRTHNQSTPGGSAVTYVELPLPRDAQPGYQVSATDLCLFAAKRRNVYLSAASRPSSPSAVATDPASVQFTSASTDNITTYRSPSVASPGPPVIHTILGCSEKPGTYALLVPTHVTNVPAAPPCMVTARASRSCSPAASMAAATLPRQRHNALTPGAFLTQRMTPVPRPRSMASLPTAPGPPLPTTTIYATTERRRSPNRQNTVAKSIHRRSLQSPVEFLDDRVMSRAPLMSSHSQVVAQRVPQTAVRVPGVPSRATRLRMPTESAV</sequence>
<feature type="transmembrane region" description="Helical" evidence="2">
    <location>
        <begin position="111"/>
        <end position="132"/>
    </location>
</feature>
<reference evidence="3" key="1">
    <citation type="submission" date="2020-07" db="EMBL/GenBank/DDBJ databases">
        <title>The High-quality genome of the commercially important snow crab, Chionoecetes opilio.</title>
        <authorList>
            <person name="Jeong J.-H."/>
            <person name="Ryu S."/>
        </authorList>
    </citation>
    <scope>NUCLEOTIDE SEQUENCE</scope>
    <source>
        <strain evidence="3">MADBK_172401_WGS</strain>
        <tissue evidence="3">Digestive gland</tissue>
    </source>
</reference>
<accession>A0A8J4XP29</accession>
<evidence type="ECO:0000313" key="3">
    <source>
        <dbReference type="EMBL" id="KAG0711052.1"/>
    </source>
</evidence>
<keyword evidence="2" id="KW-0812">Transmembrane</keyword>
<dbReference type="PANTHER" id="PTHR23278">
    <property type="entry name" value="SIDESTEP PROTEIN"/>
    <property type="match status" value="1"/>
</dbReference>